<proteinExistence type="predicted"/>
<sequence>ALHSLDQEVRRNVALALGKQAKAGDDPDADLSERLEVRTACMWALGQLEPEAVMPHIHNLDDGLFHRNPRYRLVATQALANLGPKAIQSRKDHLMVMESTDRDDDVWCLGPRANHTDIDRHACF</sequence>
<evidence type="ECO:0000313" key="2">
    <source>
        <dbReference type="Proteomes" id="UP000601435"/>
    </source>
</evidence>
<dbReference type="OrthoDB" id="429271at2759"/>
<dbReference type="EMBL" id="CAJNJA010026659">
    <property type="protein sequence ID" value="CAE7562788.1"/>
    <property type="molecule type" value="Genomic_DNA"/>
</dbReference>
<gene>
    <name evidence="1" type="ORF">SNEC2469_LOCUS16267</name>
</gene>
<feature type="non-terminal residue" evidence="1">
    <location>
        <position position="1"/>
    </location>
</feature>
<comment type="caution">
    <text evidence="1">The sequence shown here is derived from an EMBL/GenBank/DDBJ whole genome shotgun (WGS) entry which is preliminary data.</text>
</comment>
<protein>
    <recommendedName>
        <fullName evidence="3">HEAT repeat domain-containing protein</fullName>
    </recommendedName>
</protein>
<reference evidence="1" key="1">
    <citation type="submission" date="2021-02" db="EMBL/GenBank/DDBJ databases">
        <authorList>
            <person name="Dougan E. K."/>
            <person name="Rhodes N."/>
            <person name="Thang M."/>
            <person name="Chan C."/>
        </authorList>
    </citation>
    <scope>NUCLEOTIDE SEQUENCE</scope>
</reference>
<keyword evidence="2" id="KW-1185">Reference proteome</keyword>
<dbReference type="Proteomes" id="UP000601435">
    <property type="component" value="Unassembled WGS sequence"/>
</dbReference>
<name>A0A812U5Q3_9DINO</name>
<accession>A0A812U5Q3</accession>
<dbReference type="InterPro" id="IPR016024">
    <property type="entry name" value="ARM-type_fold"/>
</dbReference>
<dbReference type="SUPFAM" id="SSF48371">
    <property type="entry name" value="ARM repeat"/>
    <property type="match status" value="1"/>
</dbReference>
<evidence type="ECO:0008006" key="3">
    <source>
        <dbReference type="Google" id="ProtNLM"/>
    </source>
</evidence>
<dbReference type="Gene3D" id="1.25.10.10">
    <property type="entry name" value="Leucine-rich Repeat Variant"/>
    <property type="match status" value="1"/>
</dbReference>
<organism evidence="1 2">
    <name type="scientific">Symbiodinium necroappetens</name>
    <dbReference type="NCBI Taxonomy" id="1628268"/>
    <lineage>
        <taxon>Eukaryota</taxon>
        <taxon>Sar</taxon>
        <taxon>Alveolata</taxon>
        <taxon>Dinophyceae</taxon>
        <taxon>Suessiales</taxon>
        <taxon>Symbiodiniaceae</taxon>
        <taxon>Symbiodinium</taxon>
    </lineage>
</organism>
<dbReference type="InterPro" id="IPR004155">
    <property type="entry name" value="PBS_lyase_HEAT"/>
</dbReference>
<dbReference type="AlphaFoldDB" id="A0A812U5Q3"/>
<dbReference type="Pfam" id="PF03130">
    <property type="entry name" value="HEAT_PBS"/>
    <property type="match status" value="1"/>
</dbReference>
<evidence type="ECO:0000313" key="1">
    <source>
        <dbReference type="EMBL" id="CAE7562788.1"/>
    </source>
</evidence>
<dbReference type="InterPro" id="IPR011989">
    <property type="entry name" value="ARM-like"/>
</dbReference>